<evidence type="ECO:0000313" key="13">
    <source>
        <dbReference type="Proteomes" id="UP000219974"/>
    </source>
</evidence>
<dbReference type="AlphaFoldDB" id="A0A122I829"/>
<comment type="cofactor">
    <cofactor evidence="1">
        <name>FAD</name>
        <dbReference type="ChEBI" id="CHEBI:57692"/>
    </cofactor>
</comment>
<protein>
    <submittedName>
        <fullName evidence="6">Adrenodoxin reductase, putative</fullName>
    </submittedName>
</protein>
<dbReference type="Proteomes" id="UP000069549">
    <property type="component" value="Chromosome 9"/>
</dbReference>
<evidence type="ECO:0000313" key="9">
    <source>
        <dbReference type="EMBL" id="SCO60117.1"/>
    </source>
</evidence>
<dbReference type="Gene3D" id="3.40.50.720">
    <property type="entry name" value="NAD(P)-binding Rossmann-like Domain"/>
    <property type="match status" value="1"/>
</dbReference>
<dbReference type="OrthoDB" id="333024at2759"/>
<dbReference type="PRINTS" id="PR00419">
    <property type="entry name" value="ADXRDTASE"/>
</dbReference>
<dbReference type="EMBL" id="LT614635">
    <property type="protein sequence ID" value="SCN25098.1"/>
    <property type="molecule type" value="Genomic_DNA"/>
</dbReference>
<evidence type="ECO:0000313" key="14">
    <source>
        <dbReference type="Proteomes" id="UP000220214"/>
    </source>
</evidence>
<gene>
    <name evidence="6" type="ORF">PBK173_000189800</name>
    <name evidence="8" type="ORF">PBNK65E_000181300</name>
    <name evidence="7" type="ORF">PBNK65NY_000180600</name>
    <name evidence="10" type="ORF">PBSP11A_000180300</name>
    <name evidence="9" type="ORF">PBSP11RLL_000180400</name>
</gene>
<dbReference type="EMBL" id="LT608273">
    <property type="protein sequence ID" value="SCO60117.1"/>
    <property type="molecule type" value="Genomic_DNA"/>
</dbReference>
<dbReference type="SUPFAM" id="SSF51971">
    <property type="entry name" value="Nucleotide-binding domain"/>
    <property type="match status" value="1"/>
</dbReference>
<keyword evidence="5" id="KW-0560">Oxidoreductase</keyword>
<dbReference type="Gene3D" id="3.50.50.60">
    <property type="entry name" value="FAD/NAD(P)-binding domain"/>
    <property type="match status" value="1"/>
</dbReference>
<dbReference type="EMBL" id="LT160029">
    <property type="protein sequence ID" value="CXI40890.1"/>
    <property type="molecule type" value="Genomic_DNA"/>
</dbReference>
<dbReference type="EMBL" id="LT608145">
    <property type="protein sequence ID" value="SCM21855.1"/>
    <property type="molecule type" value="Genomic_DNA"/>
</dbReference>
<evidence type="ECO:0000313" key="6">
    <source>
        <dbReference type="EMBL" id="CXI40890.1"/>
    </source>
</evidence>
<evidence type="ECO:0000256" key="1">
    <source>
        <dbReference type="ARBA" id="ARBA00001974"/>
    </source>
</evidence>
<reference evidence="6 11" key="1">
    <citation type="submission" date="2016-02" db="EMBL/GenBank/DDBJ databases">
        <authorList>
            <consortium name="Pathogen Informatics"/>
        </authorList>
    </citation>
    <scope>NUCLEOTIDE SEQUENCE [LARGE SCALE GENOMIC DNA]</scope>
    <source>
        <strain evidence="6 11">K173</strain>
        <strain evidence="7 15">NK65 ny</strain>
        <strain evidence="8 14">NK65e</strain>
        <strain evidence="10 12">SP11 Antwerpcl1</strain>
        <strain evidence="9 13">SP11 RLL</strain>
    </source>
</reference>
<evidence type="ECO:0000313" key="15">
    <source>
        <dbReference type="Proteomes" id="UP000516480"/>
    </source>
</evidence>
<evidence type="ECO:0000256" key="3">
    <source>
        <dbReference type="ARBA" id="ARBA00022827"/>
    </source>
</evidence>
<evidence type="ECO:0000256" key="2">
    <source>
        <dbReference type="ARBA" id="ARBA00022630"/>
    </source>
</evidence>
<dbReference type="Proteomes" id="UP000219860">
    <property type="component" value="Chromosome 9"/>
</dbReference>
<dbReference type="GO" id="GO:0016491">
    <property type="term" value="F:oxidoreductase activity"/>
    <property type="evidence" value="ECO:0007669"/>
    <property type="project" value="UniProtKB-KW"/>
</dbReference>
<dbReference type="VEuPathDB" id="PlasmoDB:PBANKA_0909300"/>
<dbReference type="OMA" id="AYVITQA"/>
<proteinExistence type="predicted"/>
<dbReference type="EMBL" id="LT608257">
    <property type="protein sequence ID" value="SCO61667.1"/>
    <property type="molecule type" value="Genomic_DNA"/>
</dbReference>
<organism evidence="6 11">
    <name type="scientific">Plasmodium berghei</name>
    <dbReference type="NCBI Taxonomy" id="5821"/>
    <lineage>
        <taxon>Eukaryota</taxon>
        <taxon>Sar</taxon>
        <taxon>Alveolata</taxon>
        <taxon>Apicomplexa</taxon>
        <taxon>Aconoidasida</taxon>
        <taxon>Haemosporida</taxon>
        <taxon>Plasmodiidae</taxon>
        <taxon>Plasmodium</taxon>
        <taxon>Plasmodium (Vinckeia)</taxon>
    </lineage>
</organism>
<evidence type="ECO:0000313" key="8">
    <source>
        <dbReference type="EMBL" id="SCN25098.1"/>
    </source>
</evidence>
<evidence type="ECO:0000313" key="10">
    <source>
        <dbReference type="EMBL" id="SCO61667.1"/>
    </source>
</evidence>
<dbReference type="PANTHER" id="PTHR48467">
    <property type="entry name" value="GLUTAMATE SYNTHASE 1 [NADH], CHLOROPLASTIC-LIKE"/>
    <property type="match status" value="1"/>
</dbReference>
<evidence type="ECO:0000256" key="5">
    <source>
        <dbReference type="ARBA" id="ARBA00023002"/>
    </source>
</evidence>
<sequence length="514" mass="60320">MILRGMLCVPQNFKNIKYRKINNFVFFRKYFFSSENKHFKIGIIGGGPSALYCCKFFLKNGKIKVDIFDKLPNPYGLIRYGVAPDHISVKNIYKTFNPVVINKRYRFFGNVNIGVDIKVEELRNYYNAIIFCCGASEPFFPQIPYAKKIDCKENENFPDIFHARDLIYFYNNYYDDIRCKKIDNYLNSFENFSNSVIIGNGNVSLDIARILIKSIDELNKTDINNNYLNSIKHHRINHVYIIGRRGYKQASFTNAELRELLSLGNVKVILNKNNYDMCSYFKGHNNNGNLDEDHENLNMRNRQNKLFLNMVQNYHELEKNKDLYNKYKIIEFIFCHQIKNIYPINDHIKNIEFEINKNFINNENNNIILGYKASISTPLLIYATGFKKNTFSENLYNQSIQKYKEDILKNHFGIFRAGWFSNGPKGNIASQIITSKNIALTISNFLEKATTLFDNDITDLLNKKKIQFLTFDHWNYIQNLEQKGITPKQYPGKFSTISDILGILNERKWRVKTS</sequence>
<dbReference type="Proteomes" id="UP000219974">
    <property type="component" value="Chromosome 9"/>
</dbReference>
<evidence type="ECO:0000313" key="7">
    <source>
        <dbReference type="EMBL" id="SCM21855.1"/>
    </source>
</evidence>
<dbReference type="InterPro" id="IPR036188">
    <property type="entry name" value="FAD/NAD-bd_sf"/>
</dbReference>
<keyword evidence="3" id="KW-0274">FAD</keyword>
<evidence type="ECO:0000256" key="4">
    <source>
        <dbReference type="ARBA" id="ARBA00022857"/>
    </source>
</evidence>
<dbReference type="PANTHER" id="PTHR48467:SF1">
    <property type="entry name" value="GLUTAMATE SYNTHASE 1 [NADH], CHLOROPLASTIC-LIKE"/>
    <property type="match status" value="1"/>
</dbReference>
<evidence type="ECO:0000313" key="11">
    <source>
        <dbReference type="Proteomes" id="UP000069549"/>
    </source>
</evidence>
<evidence type="ECO:0000313" key="12">
    <source>
        <dbReference type="Proteomes" id="UP000219860"/>
    </source>
</evidence>
<name>A0A122I829_PLABE</name>
<dbReference type="Proteomes" id="UP000516480">
    <property type="component" value="Chromosome 9"/>
</dbReference>
<keyword evidence="4" id="KW-0521">NADP</keyword>
<dbReference type="Proteomes" id="UP000220214">
    <property type="component" value="Chromosome 9"/>
</dbReference>
<dbReference type="InterPro" id="IPR055275">
    <property type="entry name" value="Ferredox_Rdtase"/>
</dbReference>
<keyword evidence="2" id="KW-0285">Flavoprotein</keyword>
<accession>A0A122I829</accession>